<evidence type="ECO:0000313" key="3">
    <source>
        <dbReference type="Proteomes" id="UP000466966"/>
    </source>
</evidence>
<evidence type="ECO:0000259" key="1">
    <source>
        <dbReference type="PROSITE" id="PS51819"/>
    </source>
</evidence>
<dbReference type="InterPro" id="IPR029068">
    <property type="entry name" value="Glyas_Bleomycin-R_OHBP_Dase"/>
</dbReference>
<feature type="domain" description="VOC" evidence="1">
    <location>
        <begin position="11"/>
        <end position="132"/>
    </location>
</feature>
<dbReference type="InterPro" id="IPR037523">
    <property type="entry name" value="VOC_core"/>
</dbReference>
<dbReference type="RefSeq" id="WP_160771280.1">
    <property type="nucleotide sequence ID" value="NZ_WTYV01000002.1"/>
</dbReference>
<sequence>MTENSPAAAIRFAFVKLNTNDMDGALAFWRDAFGFRVRQTYDEPAFLEHILEIPGQDGGLSLMLVQPKVAAVIAPGTAHGPVGFQCSDIVTTLEHALAAGGRKTMDITEVAPGVKVCLLVSPQGHEIELVQAG</sequence>
<gene>
    <name evidence="2" type="ORF">GRI99_06835</name>
</gene>
<reference evidence="2 3" key="1">
    <citation type="submission" date="2019-12" db="EMBL/GenBank/DDBJ databases">
        <title>Genomic-based taxomic classification of the family Erythrobacteraceae.</title>
        <authorList>
            <person name="Xu L."/>
        </authorList>
    </citation>
    <scope>NUCLEOTIDE SEQUENCE [LARGE SCALE GENOMIC DNA]</scope>
    <source>
        <strain evidence="2 3">M0322</strain>
    </source>
</reference>
<dbReference type="Gene3D" id="3.10.180.10">
    <property type="entry name" value="2,3-Dihydroxybiphenyl 1,2-Dioxygenase, domain 1"/>
    <property type="match status" value="1"/>
</dbReference>
<dbReference type="InterPro" id="IPR004360">
    <property type="entry name" value="Glyas_Fos-R_dOase_dom"/>
</dbReference>
<dbReference type="PANTHER" id="PTHR33993">
    <property type="entry name" value="GLYOXALASE-RELATED"/>
    <property type="match status" value="1"/>
</dbReference>
<dbReference type="PROSITE" id="PS51819">
    <property type="entry name" value="VOC"/>
    <property type="match status" value="1"/>
</dbReference>
<dbReference type="OrthoDB" id="7407907at2"/>
<dbReference type="AlphaFoldDB" id="A0A844YSN4"/>
<dbReference type="SUPFAM" id="SSF54593">
    <property type="entry name" value="Glyoxalase/Bleomycin resistance protein/Dihydroxybiphenyl dioxygenase"/>
    <property type="match status" value="1"/>
</dbReference>
<dbReference type="Proteomes" id="UP000466966">
    <property type="component" value="Unassembled WGS sequence"/>
</dbReference>
<protein>
    <recommendedName>
        <fullName evidence="1">VOC domain-containing protein</fullName>
    </recommendedName>
</protein>
<comment type="caution">
    <text evidence="2">The sequence shown here is derived from an EMBL/GenBank/DDBJ whole genome shotgun (WGS) entry which is preliminary data.</text>
</comment>
<dbReference type="EMBL" id="WTYV01000002">
    <property type="protein sequence ID" value="MXO71355.1"/>
    <property type="molecule type" value="Genomic_DNA"/>
</dbReference>
<dbReference type="PANTHER" id="PTHR33993:SF2">
    <property type="entry name" value="VOC DOMAIN-CONTAINING PROTEIN"/>
    <property type="match status" value="1"/>
</dbReference>
<dbReference type="InterPro" id="IPR052164">
    <property type="entry name" value="Anthracycline_SecMetBiosynth"/>
</dbReference>
<keyword evidence="3" id="KW-1185">Reference proteome</keyword>
<proteinExistence type="predicted"/>
<name>A0A844YSN4_9SPHN</name>
<evidence type="ECO:0000313" key="2">
    <source>
        <dbReference type="EMBL" id="MXO71355.1"/>
    </source>
</evidence>
<accession>A0A844YSN4</accession>
<dbReference type="Pfam" id="PF00903">
    <property type="entry name" value="Glyoxalase"/>
    <property type="match status" value="1"/>
</dbReference>
<organism evidence="2 3">
    <name type="scientific">Alteraurantiacibacter buctensis</name>
    <dbReference type="NCBI Taxonomy" id="1503981"/>
    <lineage>
        <taxon>Bacteria</taxon>
        <taxon>Pseudomonadati</taxon>
        <taxon>Pseudomonadota</taxon>
        <taxon>Alphaproteobacteria</taxon>
        <taxon>Sphingomonadales</taxon>
        <taxon>Erythrobacteraceae</taxon>
        <taxon>Alteraurantiacibacter</taxon>
    </lineage>
</organism>